<keyword evidence="1" id="KW-0732">Signal</keyword>
<accession>A0A3S2TNA8</accession>
<dbReference type="Proteomes" id="UP000288178">
    <property type="component" value="Unassembled WGS sequence"/>
</dbReference>
<gene>
    <name evidence="2" type="ORF">ENE75_21025</name>
</gene>
<dbReference type="Gene3D" id="1.25.40.10">
    <property type="entry name" value="Tetratricopeptide repeat domain"/>
    <property type="match status" value="1"/>
</dbReference>
<dbReference type="AlphaFoldDB" id="A0A3S2TNA8"/>
<protein>
    <recommendedName>
        <fullName evidence="4">Tetratricopeptide repeat protein</fullName>
    </recommendedName>
</protein>
<keyword evidence="3" id="KW-1185">Reference proteome</keyword>
<sequence length="399" mass="42606">MKTLRHLAVALIAAGCLTAANAQGLRPEIGKPLQQAGELIKAGNGRAALAKVREAEAVGNRTAAEQLTIDRMKAAAAQRAGDNATAVQALNAVFGKTSGSEQAQAAEQLAFAYSQLRDWGNAKQWTDKAQQLGRDTPALRQLEQYLLSQSGDYNAIAKDAAAAVSAAEKAGQRPAEGDLLRLADAQQRLNNTSGYIHSLEKLVAYYPKKDYWSAYLGRLTRKSGFGQRLGLDVMRLRLATDTLETTDEYMEMAQLALQARLPAEGLKIVDKGYANGKLGTGPEAGRHQRLKDLALKRDAEKKASIAADEAAAQGEKSGDALVEVGYAYVTMGQVAKGIGLIEQGIAKGGLKNPEDAKLRLGMAQIQQPSTKSKGLQTLRSLKGNDGVAEIGRLWTVLAR</sequence>
<feature type="chain" id="PRO_5018624041" description="Tetratricopeptide repeat protein" evidence="1">
    <location>
        <begin position="23"/>
        <end position="399"/>
    </location>
</feature>
<name>A0A3S2TNA8_9BURK</name>
<evidence type="ECO:0000313" key="2">
    <source>
        <dbReference type="EMBL" id="RVT48847.1"/>
    </source>
</evidence>
<dbReference type="PROSITE" id="PS51257">
    <property type="entry name" value="PROKAR_LIPOPROTEIN"/>
    <property type="match status" value="1"/>
</dbReference>
<dbReference type="SUPFAM" id="SSF48452">
    <property type="entry name" value="TPR-like"/>
    <property type="match status" value="1"/>
</dbReference>
<organism evidence="2 3">
    <name type="scientific">Rubrivivax albus</name>
    <dbReference type="NCBI Taxonomy" id="2499835"/>
    <lineage>
        <taxon>Bacteria</taxon>
        <taxon>Pseudomonadati</taxon>
        <taxon>Pseudomonadota</taxon>
        <taxon>Betaproteobacteria</taxon>
        <taxon>Burkholderiales</taxon>
        <taxon>Sphaerotilaceae</taxon>
        <taxon>Rubrivivax</taxon>
    </lineage>
</organism>
<evidence type="ECO:0000256" key="1">
    <source>
        <dbReference type="SAM" id="SignalP"/>
    </source>
</evidence>
<dbReference type="OrthoDB" id="8875254at2"/>
<comment type="caution">
    <text evidence="2">The sequence shown here is derived from an EMBL/GenBank/DDBJ whole genome shotgun (WGS) entry which is preliminary data.</text>
</comment>
<dbReference type="InterPro" id="IPR011990">
    <property type="entry name" value="TPR-like_helical_dom_sf"/>
</dbReference>
<proteinExistence type="predicted"/>
<dbReference type="EMBL" id="SACT01000009">
    <property type="protein sequence ID" value="RVT48847.1"/>
    <property type="molecule type" value="Genomic_DNA"/>
</dbReference>
<dbReference type="RefSeq" id="WP_128200373.1">
    <property type="nucleotide sequence ID" value="NZ_SACT01000009.1"/>
</dbReference>
<feature type="signal peptide" evidence="1">
    <location>
        <begin position="1"/>
        <end position="22"/>
    </location>
</feature>
<reference evidence="2 3" key="1">
    <citation type="submission" date="2019-01" db="EMBL/GenBank/DDBJ databases">
        <authorList>
            <person name="Chen W.-M."/>
        </authorList>
    </citation>
    <scope>NUCLEOTIDE SEQUENCE [LARGE SCALE GENOMIC DNA]</scope>
    <source>
        <strain evidence="2 3">ICH-3</strain>
    </source>
</reference>
<evidence type="ECO:0000313" key="3">
    <source>
        <dbReference type="Proteomes" id="UP000288178"/>
    </source>
</evidence>
<evidence type="ECO:0008006" key="4">
    <source>
        <dbReference type="Google" id="ProtNLM"/>
    </source>
</evidence>